<evidence type="ECO:0000313" key="5">
    <source>
        <dbReference type="EMBL" id="ALH79392.1"/>
    </source>
</evidence>
<evidence type="ECO:0000259" key="4">
    <source>
        <dbReference type="Pfam" id="PF04536"/>
    </source>
</evidence>
<feature type="chain" id="PRO_5006038827" evidence="3">
    <location>
        <begin position="29"/>
        <end position="281"/>
    </location>
</feature>
<evidence type="ECO:0000256" key="2">
    <source>
        <dbReference type="SAM" id="Phobius"/>
    </source>
</evidence>
<evidence type="ECO:0000256" key="1">
    <source>
        <dbReference type="SAM" id="MobiDB-lite"/>
    </source>
</evidence>
<dbReference type="InterPro" id="IPR007621">
    <property type="entry name" value="TPM_dom"/>
</dbReference>
<dbReference type="Gene3D" id="3.10.310.50">
    <property type="match status" value="1"/>
</dbReference>
<dbReference type="RefSeq" id="WP_420496832.1">
    <property type="nucleotide sequence ID" value="NZ_CP012700.1"/>
</dbReference>
<evidence type="ECO:0000313" key="6">
    <source>
        <dbReference type="Proteomes" id="UP000058074"/>
    </source>
</evidence>
<keyword evidence="2" id="KW-1133">Transmembrane helix</keyword>
<dbReference type="PATRIC" id="fig|33050.5.peg.650"/>
<sequence length="281" mass="29024">MALTTLFRPLATAALTGLLLLTAAPAAAQTFPKLTGRVVDQADIIPPAEEASLNTQLEQLETTTGHQLVVATVSDLEGNDIADYGYKLGRAWGIGDEAKDDGVVFLIAPNERRMNISVGLGLEPVLTDALSGRIIRDVVTPKFKANDYPGGIQDGVNAIAQQIQLPPEEAAARAQAAATEERDRADDGDIGGLIFIGFIVFFFFILPILSSLGRRGKKHRKNRPWGGAPIIVWGGDEDDWGSGGGSSWGGGGSSWGGGGGSFGGFSGGGGSFGGGGASGGW</sequence>
<dbReference type="PANTHER" id="PTHR30373:SF2">
    <property type="entry name" value="UPF0603 PROTEIN YGCG"/>
    <property type="match status" value="1"/>
</dbReference>
<reference evidence="5 6" key="1">
    <citation type="journal article" date="2015" name="Genome Announc.">
        <title>Complete Genome Sequence of Polypropylene Glycol- and Polyethylene Glycol-Degrading Sphingopyxis macrogoltabida Strain EY-1.</title>
        <authorList>
            <person name="Ohtsubo Y."/>
            <person name="Nagata Y."/>
            <person name="Numata M."/>
            <person name="Tsuchikane K."/>
            <person name="Hosoyama A."/>
            <person name="Yamazoe A."/>
            <person name="Tsuda M."/>
            <person name="Fujita N."/>
            <person name="Kawai F."/>
        </authorList>
    </citation>
    <scope>NUCLEOTIDE SEQUENCE [LARGE SCALE GENOMIC DNA]</scope>
    <source>
        <strain evidence="5 6">EY-1</strain>
    </source>
</reference>
<name>A0A0N9U835_SPHMC</name>
<dbReference type="AlphaFoldDB" id="A0A0N9U835"/>
<dbReference type="Proteomes" id="UP000058074">
    <property type="component" value="Chromosome"/>
</dbReference>
<dbReference type="KEGG" id="smag:AN936_03115"/>
<gene>
    <name evidence="5" type="ORF">AN936_03115</name>
</gene>
<accession>A0A0N9U835</accession>
<keyword evidence="3" id="KW-0732">Signal</keyword>
<keyword evidence="2" id="KW-0812">Transmembrane</keyword>
<feature type="signal peptide" evidence="3">
    <location>
        <begin position="1"/>
        <end position="28"/>
    </location>
</feature>
<keyword evidence="2" id="KW-0472">Membrane</keyword>
<dbReference type="PANTHER" id="PTHR30373">
    <property type="entry name" value="UPF0603 PROTEIN YGCG"/>
    <property type="match status" value="1"/>
</dbReference>
<proteinExistence type="predicted"/>
<feature type="domain" description="TPM" evidence="4">
    <location>
        <begin position="38"/>
        <end position="161"/>
    </location>
</feature>
<dbReference type="Pfam" id="PF04536">
    <property type="entry name" value="TPM_phosphatase"/>
    <property type="match status" value="1"/>
</dbReference>
<feature type="region of interest" description="Disordered" evidence="1">
    <location>
        <begin position="241"/>
        <end position="260"/>
    </location>
</feature>
<dbReference type="EMBL" id="CP012700">
    <property type="protein sequence ID" value="ALH79392.1"/>
    <property type="molecule type" value="Genomic_DNA"/>
</dbReference>
<feature type="transmembrane region" description="Helical" evidence="2">
    <location>
        <begin position="190"/>
        <end position="213"/>
    </location>
</feature>
<evidence type="ECO:0000256" key="3">
    <source>
        <dbReference type="SAM" id="SignalP"/>
    </source>
</evidence>
<protein>
    <submittedName>
        <fullName evidence="5">Methanol dehydrogenase</fullName>
    </submittedName>
</protein>
<organism evidence="5 6">
    <name type="scientific">Sphingopyxis macrogoltabida</name>
    <name type="common">Sphingomonas macrogoltabidus</name>
    <dbReference type="NCBI Taxonomy" id="33050"/>
    <lineage>
        <taxon>Bacteria</taxon>
        <taxon>Pseudomonadati</taxon>
        <taxon>Pseudomonadota</taxon>
        <taxon>Alphaproteobacteria</taxon>
        <taxon>Sphingomonadales</taxon>
        <taxon>Sphingomonadaceae</taxon>
        <taxon>Sphingopyxis</taxon>
    </lineage>
</organism>